<evidence type="ECO:0000256" key="1">
    <source>
        <dbReference type="ARBA" id="ARBA00001927"/>
    </source>
</evidence>
<keyword evidence="3" id="KW-0408">Iron</keyword>
<organism evidence="5 6">
    <name type="scientific">Azospira restricta</name>
    <dbReference type="NCBI Taxonomy" id="404405"/>
    <lineage>
        <taxon>Bacteria</taxon>
        <taxon>Pseudomonadati</taxon>
        <taxon>Pseudomonadota</taxon>
        <taxon>Betaproteobacteria</taxon>
        <taxon>Rhodocyclales</taxon>
        <taxon>Rhodocyclaceae</taxon>
        <taxon>Azospira</taxon>
    </lineage>
</organism>
<reference evidence="5" key="1">
    <citation type="submission" date="2020-11" db="EMBL/GenBank/DDBJ databases">
        <title>Azospira restricta DSM 18626 genome sequence.</title>
        <authorList>
            <person name="Moe W.M."/>
        </authorList>
    </citation>
    <scope>NUCLEOTIDE SEQUENCE</scope>
    <source>
        <strain evidence="5">DSM 18626</strain>
    </source>
</reference>
<dbReference type="EMBL" id="CP064781">
    <property type="protein sequence ID" value="QRJ63214.1"/>
    <property type="molecule type" value="Genomic_DNA"/>
</dbReference>
<keyword evidence="3" id="KW-0479">Metal-binding</keyword>
<dbReference type="InterPro" id="IPR051349">
    <property type="entry name" value="Hydrogenase_assoc-protein"/>
</dbReference>
<dbReference type="SUPFAM" id="SSF56770">
    <property type="entry name" value="HydA/Nqo6-like"/>
    <property type="match status" value="1"/>
</dbReference>
<dbReference type="Pfam" id="PF01058">
    <property type="entry name" value="Oxidored_q6"/>
    <property type="match status" value="1"/>
</dbReference>
<feature type="domain" description="NADH:ubiquinone oxidoreductase-like 20kDa subunit" evidence="4">
    <location>
        <begin position="19"/>
        <end position="166"/>
    </location>
</feature>
<evidence type="ECO:0000256" key="2">
    <source>
        <dbReference type="ARBA" id="ARBA00023002"/>
    </source>
</evidence>
<dbReference type="KEGG" id="ares:IWH25_15905"/>
<evidence type="ECO:0000256" key="3">
    <source>
        <dbReference type="ARBA" id="ARBA00023291"/>
    </source>
</evidence>
<accession>A0A974PXT1</accession>
<protein>
    <submittedName>
        <fullName evidence="5">NADP oxidoreductase</fullName>
    </submittedName>
</protein>
<dbReference type="GO" id="GO:0051538">
    <property type="term" value="F:3 iron, 4 sulfur cluster binding"/>
    <property type="evidence" value="ECO:0007669"/>
    <property type="project" value="UniProtKB-KW"/>
</dbReference>
<dbReference type="PANTHER" id="PTHR42845:SF1">
    <property type="entry name" value="HYDROGENASE SMALL SUBUNIT"/>
    <property type="match status" value="1"/>
</dbReference>
<keyword evidence="6" id="KW-1185">Reference proteome</keyword>
<dbReference type="InterPro" id="IPR006137">
    <property type="entry name" value="NADH_UbQ_OxRdtase-like_20kDa"/>
</dbReference>
<name>A0A974PXT1_9RHOO</name>
<dbReference type="GO" id="GO:0016491">
    <property type="term" value="F:oxidoreductase activity"/>
    <property type="evidence" value="ECO:0007669"/>
    <property type="project" value="UniProtKB-KW"/>
</dbReference>
<comment type="cofactor">
    <cofactor evidence="1">
        <name>[3Fe-4S] cluster</name>
        <dbReference type="ChEBI" id="CHEBI:21137"/>
    </cofactor>
</comment>
<evidence type="ECO:0000313" key="5">
    <source>
        <dbReference type="EMBL" id="QRJ63214.1"/>
    </source>
</evidence>
<keyword evidence="2" id="KW-0560">Oxidoreductase</keyword>
<dbReference type="AlphaFoldDB" id="A0A974PXT1"/>
<keyword evidence="3" id="KW-0411">Iron-sulfur</keyword>
<keyword evidence="3" id="KW-0003">3Fe-4S</keyword>
<sequence>MSEPAKKKLRVATTSLAGCFGCHMSFLDIDEHLFELVELVEFDRSPLTDIKEVGECDLGIIEGGLCNAENVQVLREFRARCRKLVAIGACAVNGGLPAQRNHLKLAEILEEVYHTSPGIAQGMIPNDPELPLPLNKVHPLHEVVKIDWFLPGCPPSGEAIWKALTDIVAGRDPQLGFGLLHYD</sequence>
<dbReference type="Proteomes" id="UP000663444">
    <property type="component" value="Chromosome"/>
</dbReference>
<dbReference type="RefSeq" id="WP_203386743.1">
    <property type="nucleotide sequence ID" value="NZ_CP064781.1"/>
</dbReference>
<dbReference type="PANTHER" id="PTHR42845">
    <property type="entry name" value="COENZYME F420-REDUCING HYDROGENASE, GAMMA SUBUNIT"/>
    <property type="match status" value="1"/>
</dbReference>
<dbReference type="Gene3D" id="3.40.50.700">
    <property type="entry name" value="NADH:ubiquinone oxidoreductase-like, 20kDa subunit"/>
    <property type="match status" value="1"/>
</dbReference>
<evidence type="ECO:0000259" key="4">
    <source>
        <dbReference type="Pfam" id="PF01058"/>
    </source>
</evidence>
<gene>
    <name evidence="5" type="ORF">IWH25_15905</name>
</gene>
<evidence type="ECO:0000313" key="6">
    <source>
        <dbReference type="Proteomes" id="UP000663444"/>
    </source>
</evidence>
<dbReference type="InterPro" id="IPR037024">
    <property type="entry name" value="NiFe_Hase_small_N_sf"/>
</dbReference>
<proteinExistence type="predicted"/>